<evidence type="ECO:0000256" key="5">
    <source>
        <dbReference type="ARBA" id="ARBA00023242"/>
    </source>
</evidence>
<evidence type="ECO:0000313" key="8">
    <source>
        <dbReference type="Proteomes" id="UP000027195"/>
    </source>
</evidence>
<dbReference type="InterPro" id="IPR036864">
    <property type="entry name" value="Zn2-C6_fun-type_DNA-bd_sf"/>
</dbReference>
<dbReference type="InterPro" id="IPR001138">
    <property type="entry name" value="Zn2Cys6_DnaBD"/>
</dbReference>
<evidence type="ECO:0000256" key="2">
    <source>
        <dbReference type="ARBA" id="ARBA00022723"/>
    </source>
</evidence>
<dbReference type="PANTHER" id="PTHR47338:SF29">
    <property type="entry name" value="ZN(2)-C6 FUNGAL-TYPE DOMAIN-CONTAINING PROTEIN"/>
    <property type="match status" value="1"/>
</dbReference>
<reference evidence="8" key="1">
    <citation type="journal article" date="2014" name="Proc. Natl. Acad. Sci. U.S.A.">
        <title>Extensive sampling of basidiomycete genomes demonstrates inadequacy of the white-rot/brown-rot paradigm for wood decay fungi.</title>
        <authorList>
            <person name="Riley R."/>
            <person name="Salamov A.A."/>
            <person name="Brown D.W."/>
            <person name="Nagy L.G."/>
            <person name="Floudas D."/>
            <person name="Held B.W."/>
            <person name="Levasseur A."/>
            <person name="Lombard V."/>
            <person name="Morin E."/>
            <person name="Otillar R."/>
            <person name="Lindquist E.A."/>
            <person name="Sun H."/>
            <person name="LaButti K.M."/>
            <person name="Schmutz J."/>
            <person name="Jabbour D."/>
            <person name="Luo H."/>
            <person name="Baker S.E."/>
            <person name="Pisabarro A.G."/>
            <person name="Walton J.D."/>
            <person name="Blanchette R.A."/>
            <person name="Henrissat B."/>
            <person name="Martin F."/>
            <person name="Cullen D."/>
            <person name="Hibbett D.S."/>
            <person name="Grigoriev I.V."/>
        </authorList>
    </citation>
    <scope>NUCLEOTIDE SEQUENCE [LARGE SCALE GENOMIC DNA]</scope>
    <source>
        <strain evidence="8">FD-172 SS1</strain>
    </source>
</reference>
<evidence type="ECO:0000256" key="3">
    <source>
        <dbReference type="ARBA" id="ARBA00023015"/>
    </source>
</evidence>
<gene>
    <name evidence="7" type="ORF">BOTBODRAFT_563759</name>
</gene>
<dbReference type="SMART" id="SM00906">
    <property type="entry name" value="Fungal_trans"/>
    <property type="match status" value="1"/>
</dbReference>
<keyword evidence="3" id="KW-0805">Transcription regulation</keyword>
<dbReference type="AlphaFoldDB" id="A0A067MA99"/>
<dbReference type="Proteomes" id="UP000027195">
    <property type="component" value="Unassembled WGS sequence"/>
</dbReference>
<proteinExistence type="predicted"/>
<accession>A0A067MA99</accession>
<dbReference type="InterPro" id="IPR007219">
    <property type="entry name" value="XnlR_reg_dom"/>
</dbReference>
<dbReference type="InParanoid" id="A0A067MA99"/>
<dbReference type="Pfam" id="PF00172">
    <property type="entry name" value="Zn_clus"/>
    <property type="match status" value="1"/>
</dbReference>
<dbReference type="Gene3D" id="4.10.240.10">
    <property type="entry name" value="Zn(2)-C6 fungal-type DNA-binding domain"/>
    <property type="match status" value="1"/>
</dbReference>
<organism evidence="7 8">
    <name type="scientific">Botryobasidium botryosum (strain FD-172 SS1)</name>
    <dbReference type="NCBI Taxonomy" id="930990"/>
    <lineage>
        <taxon>Eukaryota</taxon>
        <taxon>Fungi</taxon>
        <taxon>Dikarya</taxon>
        <taxon>Basidiomycota</taxon>
        <taxon>Agaricomycotina</taxon>
        <taxon>Agaricomycetes</taxon>
        <taxon>Cantharellales</taxon>
        <taxon>Botryobasidiaceae</taxon>
        <taxon>Botryobasidium</taxon>
    </lineage>
</organism>
<evidence type="ECO:0000313" key="7">
    <source>
        <dbReference type="EMBL" id="KDQ08526.1"/>
    </source>
</evidence>
<dbReference type="HOGENOM" id="CLU_022337_0_0_1"/>
<keyword evidence="5" id="KW-0539">Nucleus</keyword>
<dbReference type="GO" id="GO:0005634">
    <property type="term" value="C:nucleus"/>
    <property type="evidence" value="ECO:0007669"/>
    <property type="project" value="UniProtKB-SubCell"/>
</dbReference>
<protein>
    <recommendedName>
        <fullName evidence="6">Zn(2)-C6 fungal-type domain-containing protein</fullName>
    </recommendedName>
</protein>
<sequence length="574" mass="64539">MCGTAINPQCQPSKQGTASLNHLRDLSLHLGFPPNMDNGSVLVLPPGSACLMCRKRKKRCDAKKPICGPCIKNKTSDQCSYITRQMKKSLEDRVIELEMHIRDLEVSQSSRIAPRKSVSLLAYPLDRYSDTSTRPSPRSLHGLAGPLDTPASLRDPFAGLLGRRQMLTNLRDSLVKVFIKVRWHYFLEWNIPRFWSAYGLPPSHPESLHPALLDAMCLLGCFHTRGAHTYENLFYARLQRSLCDSLANADRLHDFMRASILGGLYCRLRQRIDSYVLHSSNAKSLLSPLRDLVDLGDRVHTWWGLYAVDRISSLVLGTRAVIPIDQEFITTMLPCPLEEYANGAAARATDSYINPLRTHSAELTRIIGTHSNVHTFRAISMAMLHQAAIISRDEGADRACDILASIDDISQLINAMISYRARVCPTFSRAREYEDDGHDATLIFALSMAYAALIQILNRAVGKDAESWTHRLATARSCIALGIEVREIDSSLLHALAHVSWCSSYEILAWEMIKFEALGDTEAAAATRVELDGAMDLIRWLVQEFDAIRYSRHIQNLVRFDIHTAELDRWRGNS</sequence>
<dbReference type="PROSITE" id="PS00463">
    <property type="entry name" value="ZN2_CY6_FUNGAL_1"/>
    <property type="match status" value="1"/>
</dbReference>
<dbReference type="SMART" id="SM00066">
    <property type="entry name" value="GAL4"/>
    <property type="match status" value="1"/>
</dbReference>
<dbReference type="GO" id="GO:0003677">
    <property type="term" value="F:DNA binding"/>
    <property type="evidence" value="ECO:0007669"/>
    <property type="project" value="InterPro"/>
</dbReference>
<dbReference type="InterPro" id="IPR050815">
    <property type="entry name" value="TF_fung"/>
</dbReference>
<keyword evidence="2" id="KW-0479">Metal-binding</keyword>
<evidence type="ECO:0000259" key="6">
    <source>
        <dbReference type="PROSITE" id="PS50048"/>
    </source>
</evidence>
<keyword evidence="8" id="KW-1185">Reference proteome</keyword>
<dbReference type="SUPFAM" id="SSF57701">
    <property type="entry name" value="Zn2/Cys6 DNA-binding domain"/>
    <property type="match status" value="1"/>
</dbReference>
<dbReference type="PROSITE" id="PS50048">
    <property type="entry name" value="ZN2_CY6_FUNGAL_2"/>
    <property type="match status" value="1"/>
</dbReference>
<dbReference type="OrthoDB" id="2309723at2759"/>
<dbReference type="CDD" id="cd00067">
    <property type="entry name" value="GAL4"/>
    <property type="match status" value="1"/>
</dbReference>
<feature type="domain" description="Zn(2)-C6 fungal-type" evidence="6">
    <location>
        <begin position="49"/>
        <end position="81"/>
    </location>
</feature>
<dbReference type="GO" id="GO:0008270">
    <property type="term" value="F:zinc ion binding"/>
    <property type="evidence" value="ECO:0007669"/>
    <property type="project" value="InterPro"/>
</dbReference>
<dbReference type="EMBL" id="KL198089">
    <property type="protein sequence ID" value="KDQ08526.1"/>
    <property type="molecule type" value="Genomic_DNA"/>
</dbReference>
<dbReference type="PANTHER" id="PTHR47338">
    <property type="entry name" value="ZN(II)2CYS6 TRANSCRIPTION FACTOR (EUROFUNG)-RELATED"/>
    <property type="match status" value="1"/>
</dbReference>
<name>A0A067MA99_BOTB1</name>
<keyword evidence="4" id="KW-0804">Transcription</keyword>
<dbReference type="GO" id="GO:0000981">
    <property type="term" value="F:DNA-binding transcription factor activity, RNA polymerase II-specific"/>
    <property type="evidence" value="ECO:0007669"/>
    <property type="project" value="InterPro"/>
</dbReference>
<dbReference type="STRING" id="930990.A0A067MA99"/>
<evidence type="ECO:0000256" key="1">
    <source>
        <dbReference type="ARBA" id="ARBA00004123"/>
    </source>
</evidence>
<evidence type="ECO:0000256" key="4">
    <source>
        <dbReference type="ARBA" id="ARBA00023163"/>
    </source>
</evidence>
<comment type="subcellular location">
    <subcellularLocation>
        <location evidence="1">Nucleus</location>
    </subcellularLocation>
</comment>
<dbReference type="CDD" id="cd12148">
    <property type="entry name" value="fungal_TF_MHR"/>
    <property type="match status" value="1"/>
</dbReference>
<dbReference type="GO" id="GO:0006351">
    <property type="term" value="P:DNA-templated transcription"/>
    <property type="evidence" value="ECO:0007669"/>
    <property type="project" value="InterPro"/>
</dbReference>